<gene>
    <name evidence="2" type="ORF">ISU10_17865</name>
</gene>
<feature type="signal peptide" evidence="1">
    <location>
        <begin position="1"/>
        <end position="18"/>
    </location>
</feature>
<dbReference type="AlphaFoldDB" id="A0A930VMS9"/>
<name>A0A930VMS9_9ACTN</name>
<evidence type="ECO:0000256" key="1">
    <source>
        <dbReference type="SAM" id="SignalP"/>
    </source>
</evidence>
<proteinExistence type="predicted"/>
<dbReference type="EMBL" id="JADKPO010000029">
    <property type="protein sequence ID" value="MBF4769638.1"/>
    <property type="molecule type" value="Genomic_DNA"/>
</dbReference>
<organism evidence="2 3">
    <name type="scientific">Nocardioides agariphilus</name>
    <dbReference type="NCBI Taxonomy" id="433664"/>
    <lineage>
        <taxon>Bacteria</taxon>
        <taxon>Bacillati</taxon>
        <taxon>Actinomycetota</taxon>
        <taxon>Actinomycetes</taxon>
        <taxon>Propionibacteriales</taxon>
        <taxon>Nocardioidaceae</taxon>
        <taxon>Nocardioides</taxon>
    </lineage>
</organism>
<dbReference type="SUPFAM" id="SSF75005">
    <property type="entry name" value="Arabinanase/levansucrase/invertase"/>
    <property type="match status" value="1"/>
</dbReference>
<evidence type="ECO:0000313" key="3">
    <source>
        <dbReference type="Proteomes" id="UP000660668"/>
    </source>
</evidence>
<comment type="caution">
    <text evidence="2">The sequence shown here is derived from an EMBL/GenBank/DDBJ whole genome shotgun (WGS) entry which is preliminary data.</text>
</comment>
<feature type="chain" id="PRO_5039059978" description="BNR repeat-like domain-containing protein" evidence="1">
    <location>
        <begin position="19"/>
        <end position="715"/>
    </location>
</feature>
<dbReference type="InterPro" id="IPR023296">
    <property type="entry name" value="Glyco_hydro_beta-prop_sf"/>
</dbReference>
<reference evidence="2" key="1">
    <citation type="submission" date="2020-11" db="EMBL/GenBank/DDBJ databases">
        <title>Nocardioides cynanchi sp. nov., isolated from soil of rhizosphere of Cynanchum wilfordii.</title>
        <authorList>
            <person name="Lee J.-S."/>
            <person name="Suh M.K."/>
            <person name="Kim J.-S."/>
        </authorList>
    </citation>
    <scope>NUCLEOTIDE SEQUENCE</scope>
    <source>
        <strain evidence="2">KCTC 19276</strain>
    </source>
</reference>
<protein>
    <recommendedName>
        <fullName evidence="4">BNR repeat-like domain-containing protein</fullName>
    </recommendedName>
</protein>
<evidence type="ECO:0000313" key="2">
    <source>
        <dbReference type="EMBL" id="MBF4769638.1"/>
    </source>
</evidence>
<keyword evidence="1" id="KW-0732">Signal</keyword>
<evidence type="ECO:0008006" key="4">
    <source>
        <dbReference type="Google" id="ProtNLM"/>
    </source>
</evidence>
<dbReference type="Gene3D" id="2.115.10.20">
    <property type="entry name" value="Glycosyl hydrolase domain, family 43"/>
    <property type="match status" value="1"/>
</dbReference>
<accession>A0A930VMS9</accession>
<sequence length="715" mass="75369">MKRVLLPAVLLSVSTALAVVPAGPSAAQPLPVARVSFVVEPTTGHDLYTHTGPSDYRIGAALVSSSFTAVDQYNCGPRALTDPHPVIRLTHSSDGGTTWSPESLVLTGTPGERDAAGVCDPAVLELGGFTYLAYTGTDNGGTRQVFVARRQSATEPWVMWDGQGWSQDPFPVTAWTPSASGPSLVLFDGQVRLYYNVRLPDGTIQTRLAWSPGSAANWPSSMTREDEPVIEHPEVNPGLDCVGAAWPADTDVKYDITTNRFVAVTTDQAYPRSALQLYESGDDGLTFAKSTITRGDYHPGARSPAFLGTPTGAIPLKTPTAIVYSHTTACGSADVRWSNTRQLLRTTGSIVEPLTGSNTANWRRNSGQWLNQADGFRQDDRTAYAEASLAGRVASSSSTFSLHIDPYLPPGGYAGIHFGKANVDDTLDESGYVAYVESKDTDPKLCVVKAGFGTLGCTTIQTAYGMTPFNLRVVQSGGNIKAFIDGAPRLGVAVTDAEDPFLGGYVGLVTWQSAAVFSNLQIGDNVPGKSQLSDWGTREGAWAYGQAATTTFLSNGTSSGQLNLQTDQDLIAPVLTQLGDGTYSAMVEVGNGGPSPNPSAWAGIALADHTGSGSWSRGGYLVFLRANGHVGIYKAGSGQIVLDVATGTNPAAGPVRLRVLKTGANFQVYVGDRAAPYVNWTDLSSTAWAIGSFGVANLLAPATFSQVTYDGDAAR</sequence>
<dbReference type="Proteomes" id="UP000660668">
    <property type="component" value="Unassembled WGS sequence"/>
</dbReference>
<dbReference type="RefSeq" id="WP_194697786.1">
    <property type="nucleotide sequence ID" value="NZ_JADKPO010000029.1"/>
</dbReference>
<dbReference type="Gene3D" id="2.60.120.560">
    <property type="entry name" value="Exo-inulinase, domain 1"/>
    <property type="match status" value="2"/>
</dbReference>
<keyword evidence="3" id="KW-1185">Reference proteome</keyword>